<feature type="chain" id="PRO_5046229449" evidence="1">
    <location>
        <begin position="24"/>
        <end position="216"/>
    </location>
</feature>
<dbReference type="PROSITE" id="PS50206">
    <property type="entry name" value="RHODANESE_3"/>
    <property type="match status" value="1"/>
</dbReference>
<dbReference type="InterPro" id="IPR001763">
    <property type="entry name" value="Rhodanese-like_dom"/>
</dbReference>
<name>A0ABS6M867_9GAMM</name>
<dbReference type="SMART" id="SM00450">
    <property type="entry name" value="RHOD"/>
    <property type="match status" value="1"/>
</dbReference>
<reference evidence="3 4" key="1">
    <citation type="submission" date="2021-06" db="EMBL/GenBank/DDBJ databases">
        <title>Bacterium isolated from marine sediment.</title>
        <authorList>
            <person name="Zhu K.-L."/>
            <person name="Du Z.-J."/>
            <person name="Liang Q.-Y."/>
        </authorList>
    </citation>
    <scope>NUCLEOTIDE SEQUENCE [LARGE SCALE GENOMIC DNA]</scope>
    <source>
        <strain evidence="3 4">A346</strain>
    </source>
</reference>
<dbReference type="EMBL" id="JAHQZT010000001">
    <property type="protein sequence ID" value="MBV0931982.1"/>
    <property type="molecule type" value="Genomic_DNA"/>
</dbReference>
<evidence type="ECO:0000313" key="4">
    <source>
        <dbReference type="Proteomes" id="UP000755551"/>
    </source>
</evidence>
<dbReference type="RefSeq" id="WP_217333398.1">
    <property type="nucleotide sequence ID" value="NZ_JAHQZT010000001.1"/>
</dbReference>
<evidence type="ECO:0000313" key="3">
    <source>
        <dbReference type="EMBL" id="MBV0931982.1"/>
    </source>
</evidence>
<evidence type="ECO:0000256" key="1">
    <source>
        <dbReference type="SAM" id="SignalP"/>
    </source>
</evidence>
<proteinExistence type="predicted"/>
<keyword evidence="1" id="KW-0732">Signal</keyword>
<dbReference type="CDD" id="cd00158">
    <property type="entry name" value="RHOD"/>
    <property type="match status" value="1"/>
</dbReference>
<evidence type="ECO:0000259" key="2">
    <source>
        <dbReference type="PROSITE" id="PS50206"/>
    </source>
</evidence>
<feature type="domain" description="Rhodanese" evidence="2">
    <location>
        <begin position="100"/>
        <end position="210"/>
    </location>
</feature>
<sequence length="216" mass="24429">MEKRWLTAVAFTGLMTMSGMALAEQSDTRVMITPELYSFSVMHDGEPVEVMRNQDKSNRVHELYATTWRGVPQPMYPFAPHAVDTIGEREFVEYMMQAQSDDAVMIVDTRTVGWHVRLTIPGAQSYPYTMMDDPDDRDWALDDFGIKRNEDGVYDFGGAKTLAMFCNGYWCGQTPAMIRKLLALGYPAEKLKYYRGGMQAWTSLGFSVVGEGVETP</sequence>
<organism evidence="3 4">
    <name type="scientific">Marinobacterium weihaiense</name>
    <dbReference type="NCBI Taxonomy" id="2851016"/>
    <lineage>
        <taxon>Bacteria</taxon>
        <taxon>Pseudomonadati</taxon>
        <taxon>Pseudomonadota</taxon>
        <taxon>Gammaproteobacteria</taxon>
        <taxon>Oceanospirillales</taxon>
        <taxon>Oceanospirillaceae</taxon>
        <taxon>Marinobacterium</taxon>
    </lineage>
</organism>
<gene>
    <name evidence="3" type="ORF">KTN04_01320</name>
</gene>
<protein>
    <submittedName>
        <fullName evidence="3">Rhodanese-like domain-containing protein</fullName>
    </submittedName>
</protein>
<dbReference type="Pfam" id="PF00581">
    <property type="entry name" value="Rhodanese"/>
    <property type="match status" value="1"/>
</dbReference>
<keyword evidence="4" id="KW-1185">Reference proteome</keyword>
<comment type="caution">
    <text evidence="3">The sequence shown here is derived from an EMBL/GenBank/DDBJ whole genome shotgun (WGS) entry which is preliminary data.</text>
</comment>
<accession>A0ABS6M867</accession>
<dbReference type="Proteomes" id="UP000755551">
    <property type="component" value="Unassembled WGS sequence"/>
</dbReference>
<feature type="signal peptide" evidence="1">
    <location>
        <begin position="1"/>
        <end position="23"/>
    </location>
</feature>